<evidence type="ECO:0000313" key="3">
    <source>
        <dbReference type="Proteomes" id="UP000593560"/>
    </source>
</evidence>
<gene>
    <name evidence="2" type="ORF">Gohar_019874</name>
</gene>
<proteinExistence type="predicted"/>
<dbReference type="EMBL" id="JABFAD010000012">
    <property type="protein sequence ID" value="MBA0814024.1"/>
    <property type="molecule type" value="Genomic_DNA"/>
</dbReference>
<keyword evidence="1" id="KW-0472">Membrane</keyword>
<reference evidence="2 3" key="1">
    <citation type="journal article" date="2019" name="Genome Biol. Evol.">
        <title>Insights into the evolution of the New World diploid cottons (Gossypium, subgenus Houzingenia) based on genome sequencing.</title>
        <authorList>
            <person name="Grover C.E."/>
            <person name="Arick M.A. 2nd"/>
            <person name="Thrash A."/>
            <person name="Conover J.L."/>
            <person name="Sanders W.S."/>
            <person name="Peterson D.G."/>
            <person name="Frelichowski J.E."/>
            <person name="Scheffler J.A."/>
            <person name="Scheffler B.E."/>
            <person name="Wendel J.F."/>
        </authorList>
    </citation>
    <scope>NUCLEOTIDE SEQUENCE [LARGE SCALE GENOMIC DNA]</scope>
    <source>
        <strain evidence="2">0</strain>
        <tissue evidence="2">Leaf</tissue>
    </source>
</reference>
<evidence type="ECO:0000313" key="2">
    <source>
        <dbReference type="EMBL" id="MBA0814024.1"/>
    </source>
</evidence>
<keyword evidence="1" id="KW-0812">Transmembrane</keyword>
<dbReference type="Proteomes" id="UP000593560">
    <property type="component" value="Unassembled WGS sequence"/>
</dbReference>
<sequence length="243" mass="26886">MDCLPVWIHLKHVPLELFTGGGLSYIASALGNPLYMDRITASKQRLPYAKLKFPGCLRNVVIVTITNEGDMTTTQLKLLLLALIHLIQLGKAASMGIVTLMQAMKTKKKGKIESSRSMCLSSCVNLNGPDISFAAVCGSNIGGERKRLWEHLKDVKESVGSLISSAKHPDFMKTVEQSWKEPVDGDPMSRLVKQSRQPIKLLTYDDDNRLETYEQISMESIRFYSGLIGTADKGVKGLFNPIS</sequence>
<comment type="caution">
    <text evidence="2">The sequence shown here is derived from an EMBL/GenBank/DDBJ whole genome shotgun (WGS) entry which is preliminary data.</text>
</comment>
<evidence type="ECO:0008006" key="4">
    <source>
        <dbReference type="Google" id="ProtNLM"/>
    </source>
</evidence>
<dbReference type="AlphaFoldDB" id="A0A7J9HXE5"/>
<name>A0A7J9HXE5_9ROSI</name>
<evidence type="ECO:0000256" key="1">
    <source>
        <dbReference type="SAM" id="Phobius"/>
    </source>
</evidence>
<accession>A0A7J9HXE5</accession>
<dbReference type="OrthoDB" id="1002480at2759"/>
<protein>
    <recommendedName>
        <fullName evidence="4">DUF4283 domain-containing protein</fullName>
    </recommendedName>
</protein>
<keyword evidence="1" id="KW-1133">Transmembrane helix</keyword>
<keyword evidence="3" id="KW-1185">Reference proteome</keyword>
<feature type="transmembrane region" description="Helical" evidence="1">
    <location>
        <begin position="78"/>
        <end position="101"/>
    </location>
</feature>
<organism evidence="2 3">
    <name type="scientific">Gossypium harknessii</name>
    <dbReference type="NCBI Taxonomy" id="34285"/>
    <lineage>
        <taxon>Eukaryota</taxon>
        <taxon>Viridiplantae</taxon>
        <taxon>Streptophyta</taxon>
        <taxon>Embryophyta</taxon>
        <taxon>Tracheophyta</taxon>
        <taxon>Spermatophyta</taxon>
        <taxon>Magnoliopsida</taxon>
        <taxon>eudicotyledons</taxon>
        <taxon>Gunneridae</taxon>
        <taxon>Pentapetalae</taxon>
        <taxon>rosids</taxon>
        <taxon>malvids</taxon>
        <taxon>Malvales</taxon>
        <taxon>Malvaceae</taxon>
        <taxon>Malvoideae</taxon>
        <taxon>Gossypium</taxon>
    </lineage>
</organism>